<dbReference type="Gene3D" id="1.10.260.50">
    <property type="match status" value="1"/>
</dbReference>
<evidence type="ECO:0000256" key="9">
    <source>
        <dbReference type="ARBA" id="ARBA00023014"/>
    </source>
</evidence>
<dbReference type="InterPro" id="IPR016454">
    <property type="entry name" value="Cysteine_dSase"/>
</dbReference>
<protein>
    <recommendedName>
        <fullName evidence="4">cysteine desulfurase</fullName>
        <ecNumber evidence="4">2.8.1.7</ecNumber>
    </recommendedName>
</protein>
<proteinExistence type="inferred from homology"/>
<comment type="function">
    <text evidence="2">Catalyzes the removal of elemental sulfur atoms from cysteine to produce alanine. Seems to participate in the biosynthesis of the nitrogenase metalloclusters by providing the inorganic sulfur required for the Fe-S core formation.</text>
</comment>
<evidence type="ECO:0000256" key="10">
    <source>
        <dbReference type="ARBA" id="ARBA00050776"/>
    </source>
</evidence>
<dbReference type="GO" id="GO:0051536">
    <property type="term" value="F:iron-sulfur cluster binding"/>
    <property type="evidence" value="ECO:0007669"/>
    <property type="project" value="UniProtKB-KW"/>
</dbReference>
<evidence type="ECO:0000256" key="1">
    <source>
        <dbReference type="ARBA" id="ARBA00001933"/>
    </source>
</evidence>
<comment type="similarity">
    <text evidence="3">Belongs to the class-V pyridoxal-phosphate-dependent aminotransferase family. NifS/IscS subfamily.</text>
</comment>
<evidence type="ECO:0000256" key="5">
    <source>
        <dbReference type="ARBA" id="ARBA00022679"/>
    </source>
</evidence>
<evidence type="ECO:0000256" key="6">
    <source>
        <dbReference type="ARBA" id="ARBA00022723"/>
    </source>
</evidence>
<evidence type="ECO:0000256" key="7">
    <source>
        <dbReference type="ARBA" id="ARBA00022898"/>
    </source>
</evidence>
<dbReference type="EC" id="2.8.1.7" evidence="4"/>
<dbReference type="Gene3D" id="3.90.1150.10">
    <property type="entry name" value="Aspartate Aminotransferase, domain 1"/>
    <property type="match status" value="1"/>
</dbReference>
<keyword evidence="5 12" id="KW-0808">Transferase</keyword>
<dbReference type="GO" id="GO:0031071">
    <property type="term" value="F:cysteine desulfurase activity"/>
    <property type="evidence" value="ECO:0007669"/>
    <property type="project" value="UniProtKB-EC"/>
</dbReference>
<evidence type="ECO:0000256" key="3">
    <source>
        <dbReference type="ARBA" id="ARBA00006490"/>
    </source>
</evidence>
<dbReference type="FunFam" id="3.40.640.10:FF:000084">
    <property type="entry name" value="IscS-like cysteine desulfurase"/>
    <property type="match status" value="1"/>
</dbReference>
<dbReference type="Pfam" id="PF00266">
    <property type="entry name" value="Aminotran_5"/>
    <property type="match status" value="1"/>
</dbReference>
<evidence type="ECO:0000256" key="2">
    <source>
        <dbReference type="ARBA" id="ARBA00003120"/>
    </source>
</evidence>
<dbReference type="PANTHER" id="PTHR11601:SF34">
    <property type="entry name" value="CYSTEINE DESULFURASE"/>
    <property type="match status" value="1"/>
</dbReference>
<dbReference type="AlphaFoldDB" id="A0A652ZUN0"/>
<dbReference type="PANTHER" id="PTHR11601">
    <property type="entry name" value="CYSTEINE DESULFURYLASE FAMILY MEMBER"/>
    <property type="match status" value="1"/>
</dbReference>
<dbReference type="PIRSF" id="PIRSF005572">
    <property type="entry name" value="NifS"/>
    <property type="match status" value="1"/>
</dbReference>
<evidence type="ECO:0000256" key="4">
    <source>
        <dbReference type="ARBA" id="ARBA00012239"/>
    </source>
</evidence>
<gene>
    <name evidence="12" type="primary">iscS</name>
    <name evidence="12" type="ORF">TRIP_E20039</name>
</gene>
<dbReference type="GO" id="GO:0046872">
    <property type="term" value="F:metal ion binding"/>
    <property type="evidence" value="ECO:0007669"/>
    <property type="project" value="UniProtKB-KW"/>
</dbReference>
<feature type="domain" description="Aminotransferase class V" evidence="11">
    <location>
        <begin position="6"/>
        <end position="370"/>
    </location>
</feature>
<dbReference type="SUPFAM" id="SSF53383">
    <property type="entry name" value="PLP-dependent transferases"/>
    <property type="match status" value="1"/>
</dbReference>
<dbReference type="InterPro" id="IPR015421">
    <property type="entry name" value="PyrdxlP-dep_Trfase_major"/>
</dbReference>
<comment type="catalytic activity">
    <reaction evidence="10">
        <text>(sulfur carrier)-H + L-cysteine = (sulfur carrier)-SH + L-alanine</text>
        <dbReference type="Rhea" id="RHEA:43892"/>
        <dbReference type="Rhea" id="RHEA-COMP:14737"/>
        <dbReference type="Rhea" id="RHEA-COMP:14739"/>
        <dbReference type="ChEBI" id="CHEBI:29917"/>
        <dbReference type="ChEBI" id="CHEBI:35235"/>
        <dbReference type="ChEBI" id="CHEBI:57972"/>
        <dbReference type="ChEBI" id="CHEBI:64428"/>
        <dbReference type="EC" id="2.8.1.7"/>
    </reaction>
</comment>
<keyword evidence="9" id="KW-0411">Iron-sulfur</keyword>
<accession>A0A652ZUN0</accession>
<dbReference type="InterPro" id="IPR000192">
    <property type="entry name" value="Aminotrans_V_dom"/>
</dbReference>
<sequence>MSKPFVYMDYNATTPLRPEVRNRMVEALDVYANASSLHESGRRARAEIEEARASVAALIGARDASGLYFTSGGSESNNTVFMTMYQLGRKNPSRRKIITSAIEHPCVMNAAAYLAEEGFPVVYLPVDSFGRIDLDALKKELGPDTLLVSIMAANNEIGTIEDIRTIAAMAKKAGAFVHSDATQAVGKVPVSVQEWGIDYLTLSCHKIYGPKGVGALFVRPGAPIRPLIRGGHQENGVRAGTYNNLGIIGFGKAAELALSDLPEFGPRLAALRKRLMDGLVSRIPHVKINGHPEEVLPNTLNLSFPGAEGESILLSLDLEGIQVSTGSACASGSLEPSHVLLATGLGPELAHGSIRFSLGRNSSEEEVDYVIEKLPPIIQRLRRMSTVNPQGAIL</sequence>
<keyword evidence="8" id="KW-0408">Iron</keyword>
<comment type="cofactor">
    <cofactor evidence="1">
        <name>pyridoxal 5'-phosphate</name>
        <dbReference type="ChEBI" id="CHEBI:597326"/>
    </cofactor>
</comment>
<dbReference type="InterPro" id="IPR015424">
    <property type="entry name" value="PyrdxlP-dep_Trfase"/>
</dbReference>
<dbReference type="Gene3D" id="3.40.640.10">
    <property type="entry name" value="Type I PLP-dependent aspartate aminotransferase-like (Major domain)"/>
    <property type="match status" value="1"/>
</dbReference>
<dbReference type="NCBIfam" id="NF002806">
    <property type="entry name" value="PRK02948.1"/>
    <property type="match status" value="1"/>
</dbReference>
<dbReference type="EMBL" id="UPXP01000012">
    <property type="protein sequence ID" value="VBB39465.1"/>
    <property type="molecule type" value="Genomic_DNA"/>
</dbReference>
<dbReference type="InterPro" id="IPR015422">
    <property type="entry name" value="PyrdxlP-dep_Trfase_small"/>
</dbReference>
<keyword evidence="6" id="KW-0479">Metal-binding</keyword>
<keyword evidence="7" id="KW-0663">Pyridoxal phosphate</keyword>
<evidence type="ECO:0000256" key="8">
    <source>
        <dbReference type="ARBA" id="ARBA00023004"/>
    </source>
</evidence>
<name>A0A652ZUN0_9SPIR</name>
<evidence type="ECO:0000259" key="11">
    <source>
        <dbReference type="Pfam" id="PF00266"/>
    </source>
</evidence>
<evidence type="ECO:0000313" key="12">
    <source>
        <dbReference type="EMBL" id="VBB39465.1"/>
    </source>
</evidence>
<reference evidence="12" key="1">
    <citation type="submission" date="2018-07" db="EMBL/GenBank/DDBJ databases">
        <authorList>
            <consortium name="Genoscope - CEA"/>
            <person name="William W."/>
        </authorList>
    </citation>
    <scope>NUCLEOTIDE SEQUENCE</scope>
    <source>
        <strain evidence="12">IK1</strain>
    </source>
</reference>
<organism evidence="12">
    <name type="scientific">uncultured Spirochaetota bacterium</name>
    <dbReference type="NCBI Taxonomy" id="460511"/>
    <lineage>
        <taxon>Bacteria</taxon>
        <taxon>Pseudomonadati</taxon>
        <taxon>Spirochaetota</taxon>
        <taxon>environmental samples</taxon>
    </lineage>
</organism>